<dbReference type="PANTHER" id="PTHR47367:SF1">
    <property type="entry name" value="OS07G0486500 PROTEIN"/>
    <property type="match status" value="1"/>
</dbReference>
<dbReference type="AlphaFoldDB" id="A0A2U1LN58"/>
<dbReference type="STRING" id="35608.A0A2U1LN58"/>
<sequence>MPSVVSPQWQEKATGFFSSSGSLVGGVAKDAKGNVSDVAERVVSVPSTRQEMQEHLVSAAITTNSF</sequence>
<proteinExistence type="predicted"/>
<organism evidence="1 2">
    <name type="scientific">Artemisia annua</name>
    <name type="common">Sweet wormwood</name>
    <dbReference type="NCBI Taxonomy" id="35608"/>
    <lineage>
        <taxon>Eukaryota</taxon>
        <taxon>Viridiplantae</taxon>
        <taxon>Streptophyta</taxon>
        <taxon>Embryophyta</taxon>
        <taxon>Tracheophyta</taxon>
        <taxon>Spermatophyta</taxon>
        <taxon>Magnoliopsida</taxon>
        <taxon>eudicotyledons</taxon>
        <taxon>Gunneridae</taxon>
        <taxon>Pentapetalae</taxon>
        <taxon>asterids</taxon>
        <taxon>campanulids</taxon>
        <taxon>Asterales</taxon>
        <taxon>Asteraceae</taxon>
        <taxon>Asteroideae</taxon>
        <taxon>Anthemideae</taxon>
        <taxon>Artemisiinae</taxon>
        <taxon>Artemisia</taxon>
    </lineage>
</organism>
<evidence type="ECO:0000313" key="1">
    <source>
        <dbReference type="EMBL" id="PWA50428.1"/>
    </source>
</evidence>
<protein>
    <submittedName>
        <fullName evidence="1">Rho GTPase-activating protein domain-containing protein</fullName>
    </submittedName>
</protein>
<accession>A0A2U1LN58</accession>
<comment type="caution">
    <text evidence="1">The sequence shown here is derived from an EMBL/GenBank/DDBJ whole genome shotgun (WGS) entry which is preliminary data.</text>
</comment>
<evidence type="ECO:0000313" key="2">
    <source>
        <dbReference type="Proteomes" id="UP000245207"/>
    </source>
</evidence>
<dbReference type="EMBL" id="PKPP01008538">
    <property type="protein sequence ID" value="PWA50428.1"/>
    <property type="molecule type" value="Genomic_DNA"/>
</dbReference>
<keyword evidence="2" id="KW-1185">Reference proteome</keyword>
<dbReference type="PANTHER" id="PTHR47367">
    <property type="entry name" value="AUXIN-REGULATED PROTEIN-LIKE"/>
    <property type="match status" value="1"/>
</dbReference>
<name>A0A2U1LN58_ARTAN</name>
<gene>
    <name evidence="1" type="ORF">CTI12_AA472680</name>
</gene>
<reference evidence="1 2" key="1">
    <citation type="journal article" date="2018" name="Mol. Plant">
        <title>The genome of Artemisia annua provides insight into the evolution of Asteraceae family and artemisinin biosynthesis.</title>
        <authorList>
            <person name="Shen Q."/>
            <person name="Zhang L."/>
            <person name="Liao Z."/>
            <person name="Wang S."/>
            <person name="Yan T."/>
            <person name="Shi P."/>
            <person name="Liu M."/>
            <person name="Fu X."/>
            <person name="Pan Q."/>
            <person name="Wang Y."/>
            <person name="Lv Z."/>
            <person name="Lu X."/>
            <person name="Zhang F."/>
            <person name="Jiang W."/>
            <person name="Ma Y."/>
            <person name="Chen M."/>
            <person name="Hao X."/>
            <person name="Li L."/>
            <person name="Tang Y."/>
            <person name="Lv G."/>
            <person name="Zhou Y."/>
            <person name="Sun X."/>
            <person name="Brodelius P.E."/>
            <person name="Rose J.K.C."/>
            <person name="Tang K."/>
        </authorList>
    </citation>
    <scope>NUCLEOTIDE SEQUENCE [LARGE SCALE GENOMIC DNA]</scope>
    <source>
        <strain evidence="2">cv. Huhao1</strain>
        <tissue evidence="1">Leaf</tissue>
    </source>
</reference>
<dbReference type="Proteomes" id="UP000245207">
    <property type="component" value="Unassembled WGS sequence"/>
</dbReference>